<evidence type="ECO:0000256" key="1">
    <source>
        <dbReference type="PROSITE-ProRule" id="PRU00175"/>
    </source>
</evidence>
<organism evidence="4 5">
    <name type="scientific">Karstenula rhodostoma CBS 690.94</name>
    <dbReference type="NCBI Taxonomy" id="1392251"/>
    <lineage>
        <taxon>Eukaryota</taxon>
        <taxon>Fungi</taxon>
        <taxon>Dikarya</taxon>
        <taxon>Ascomycota</taxon>
        <taxon>Pezizomycotina</taxon>
        <taxon>Dothideomycetes</taxon>
        <taxon>Pleosporomycetidae</taxon>
        <taxon>Pleosporales</taxon>
        <taxon>Massarineae</taxon>
        <taxon>Didymosphaeriaceae</taxon>
        <taxon>Karstenula</taxon>
    </lineage>
</organism>
<comment type="caution">
    <text evidence="4">The sequence shown here is derived from an EMBL/GenBank/DDBJ whole genome shotgun (WGS) entry which is preliminary data.</text>
</comment>
<feature type="region of interest" description="Disordered" evidence="2">
    <location>
        <begin position="1"/>
        <end position="37"/>
    </location>
</feature>
<feature type="region of interest" description="Disordered" evidence="2">
    <location>
        <begin position="333"/>
        <end position="407"/>
    </location>
</feature>
<feature type="compositionally biased region" description="Acidic residues" evidence="2">
    <location>
        <begin position="363"/>
        <end position="407"/>
    </location>
</feature>
<keyword evidence="1" id="KW-0479">Metal-binding</keyword>
<feature type="compositionally biased region" description="Basic and acidic residues" evidence="2">
    <location>
        <begin position="10"/>
        <end position="19"/>
    </location>
</feature>
<proteinExistence type="predicted"/>
<dbReference type="PROSITE" id="PS50089">
    <property type="entry name" value="ZF_RING_2"/>
    <property type="match status" value="1"/>
</dbReference>
<accession>A0A9P4P8U3</accession>
<dbReference type="CDD" id="cd16448">
    <property type="entry name" value="RING-H2"/>
    <property type="match status" value="1"/>
</dbReference>
<dbReference type="GO" id="GO:0008270">
    <property type="term" value="F:zinc ion binding"/>
    <property type="evidence" value="ECO:0007669"/>
    <property type="project" value="UniProtKB-KW"/>
</dbReference>
<dbReference type="InterPro" id="IPR001841">
    <property type="entry name" value="Znf_RING"/>
</dbReference>
<keyword evidence="1" id="KW-0862">Zinc</keyword>
<name>A0A9P4P8U3_9PLEO</name>
<keyword evidence="5" id="KW-1185">Reference proteome</keyword>
<feature type="compositionally biased region" description="Acidic residues" evidence="2">
    <location>
        <begin position="24"/>
        <end position="34"/>
    </location>
</feature>
<dbReference type="Gene3D" id="3.30.40.10">
    <property type="entry name" value="Zinc/RING finger domain, C3HC4 (zinc finger)"/>
    <property type="match status" value="1"/>
</dbReference>
<gene>
    <name evidence="4" type="ORF">P171DRAFT_164559</name>
</gene>
<dbReference type="Proteomes" id="UP000799764">
    <property type="component" value="Unassembled WGS sequence"/>
</dbReference>
<keyword evidence="1" id="KW-0863">Zinc-finger</keyword>
<protein>
    <recommendedName>
        <fullName evidence="3">RING-type domain-containing protein</fullName>
    </recommendedName>
</protein>
<evidence type="ECO:0000313" key="4">
    <source>
        <dbReference type="EMBL" id="KAF2438596.1"/>
    </source>
</evidence>
<dbReference type="EMBL" id="MU001512">
    <property type="protein sequence ID" value="KAF2438596.1"/>
    <property type="molecule type" value="Genomic_DNA"/>
</dbReference>
<dbReference type="InterPro" id="IPR013083">
    <property type="entry name" value="Znf_RING/FYVE/PHD"/>
</dbReference>
<dbReference type="AlphaFoldDB" id="A0A9P4P8U3"/>
<evidence type="ECO:0000313" key="5">
    <source>
        <dbReference type="Proteomes" id="UP000799764"/>
    </source>
</evidence>
<feature type="compositionally biased region" description="Acidic residues" evidence="2">
    <location>
        <begin position="345"/>
        <end position="356"/>
    </location>
</feature>
<evidence type="ECO:0000259" key="3">
    <source>
        <dbReference type="PROSITE" id="PS50089"/>
    </source>
</evidence>
<evidence type="ECO:0000256" key="2">
    <source>
        <dbReference type="SAM" id="MobiDB-lite"/>
    </source>
</evidence>
<sequence length="434" mass="48789">MATCSSCHRGKPESVKEPSPDPLSDSDSDSDISDYEPHEHVYPSTLPEFESDLLCFKKVFPSVIHGLKNADDPVEMGWLAGCVHDVILCLILHLTDNHDEFPKRQSQLIEEALKARYYRSDRPVEEGQGPVPEGVVEYIKPKQLLDFYSLIHEAVEVEYLSRPAVPLTDKEVEVKISRKEMMFGTMLDNAIKEMWWMDEDDQEESHEELYSLRGGWMAAREDKWSYPSWVYGPADVHGPVQLEPDLTPTEYETTGDPIPMSAFSVAYQGPHPAQGMCIVCMDELASPDLTLVVARCPTGHLFHGSCLNFWVNTSAMENANLCPHDRERLCDPRPRIHPDGLSDGSDSEESNTDDSDSDHSDTDSSEPEDSDADDDTDMDADESDQEASDADAEGSDDDLFDMDIDEDEHAVHCVEELDEAALLQFLQSDEDFEY</sequence>
<feature type="domain" description="RING-type" evidence="3">
    <location>
        <begin position="277"/>
        <end position="326"/>
    </location>
</feature>
<dbReference type="SUPFAM" id="SSF57850">
    <property type="entry name" value="RING/U-box"/>
    <property type="match status" value="1"/>
</dbReference>
<dbReference type="OrthoDB" id="3780055at2759"/>
<reference evidence="4" key="1">
    <citation type="journal article" date="2020" name="Stud. Mycol.">
        <title>101 Dothideomycetes genomes: a test case for predicting lifestyles and emergence of pathogens.</title>
        <authorList>
            <person name="Haridas S."/>
            <person name="Albert R."/>
            <person name="Binder M."/>
            <person name="Bloem J."/>
            <person name="Labutti K."/>
            <person name="Salamov A."/>
            <person name="Andreopoulos B."/>
            <person name="Baker S."/>
            <person name="Barry K."/>
            <person name="Bills G."/>
            <person name="Bluhm B."/>
            <person name="Cannon C."/>
            <person name="Castanera R."/>
            <person name="Culley D."/>
            <person name="Daum C."/>
            <person name="Ezra D."/>
            <person name="Gonzalez J."/>
            <person name="Henrissat B."/>
            <person name="Kuo A."/>
            <person name="Liang C."/>
            <person name="Lipzen A."/>
            <person name="Lutzoni F."/>
            <person name="Magnuson J."/>
            <person name="Mondo S."/>
            <person name="Nolan M."/>
            <person name="Ohm R."/>
            <person name="Pangilinan J."/>
            <person name="Park H.-J."/>
            <person name="Ramirez L."/>
            <person name="Alfaro M."/>
            <person name="Sun H."/>
            <person name="Tritt A."/>
            <person name="Yoshinaga Y."/>
            <person name="Zwiers L.-H."/>
            <person name="Turgeon B."/>
            <person name="Goodwin S."/>
            <person name="Spatafora J."/>
            <person name="Crous P."/>
            <person name="Grigoriev I."/>
        </authorList>
    </citation>
    <scope>NUCLEOTIDE SEQUENCE</scope>
    <source>
        <strain evidence="4">CBS 690.94</strain>
    </source>
</reference>